<keyword evidence="2" id="KW-1185">Reference proteome</keyword>
<dbReference type="InterPro" id="IPR003462">
    <property type="entry name" value="ODC_Mu_crystall"/>
</dbReference>
<name>A0A1R4KAH0_9MICO</name>
<dbReference type="InterPro" id="IPR036291">
    <property type="entry name" value="NAD(P)-bd_dom_sf"/>
</dbReference>
<gene>
    <name evidence="1" type="ORF">FM119_12520</name>
</gene>
<organism evidence="1 2">
    <name type="scientific">Mycetocola reblochoni REB411</name>
    <dbReference type="NCBI Taxonomy" id="1255698"/>
    <lineage>
        <taxon>Bacteria</taxon>
        <taxon>Bacillati</taxon>
        <taxon>Actinomycetota</taxon>
        <taxon>Actinomycetes</taxon>
        <taxon>Micrococcales</taxon>
        <taxon>Microbacteriaceae</taxon>
        <taxon>Mycetocola</taxon>
    </lineage>
</organism>
<accession>A0A1R4KAH0</accession>
<dbReference type="Gene3D" id="3.30.1780.10">
    <property type="entry name" value="ornithine cyclodeaminase, domain 1"/>
    <property type="match status" value="1"/>
</dbReference>
<evidence type="ECO:0000313" key="2">
    <source>
        <dbReference type="Proteomes" id="UP000196778"/>
    </source>
</evidence>
<dbReference type="AlphaFoldDB" id="A0A1R4KAH0"/>
<dbReference type="OrthoDB" id="9801817at2"/>
<dbReference type="PANTHER" id="PTHR13812:SF19">
    <property type="entry name" value="KETIMINE REDUCTASE MU-CRYSTALLIN"/>
    <property type="match status" value="1"/>
</dbReference>
<dbReference type="EMBL" id="FUKR01000072">
    <property type="protein sequence ID" value="SJN41248.1"/>
    <property type="molecule type" value="Genomic_DNA"/>
</dbReference>
<evidence type="ECO:0000313" key="1">
    <source>
        <dbReference type="EMBL" id="SJN41248.1"/>
    </source>
</evidence>
<dbReference type="Gene3D" id="3.40.50.720">
    <property type="entry name" value="NAD(P)-binding Rossmann-like Domain"/>
    <property type="match status" value="1"/>
</dbReference>
<dbReference type="GO" id="GO:0005737">
    <property type="term" value="C:cytoplasm"/>
    <property type="evidence" value="ECO:0007669"/>
    <property type="project" value="TreeGrafter"/>
</dbReference>
<dbReference type="NCBIfam" id="NF004848">
    <property type="entry name" value="PRK06199.1"/>
    <property type="match status" value="1"/>
</dbReference>
<proteinExistence type="predicted"/>
<reference evidence="2" key="1">
    <citation type="submission" date="2017-02" db="EMBL/GenBank/DDBJ databases">
        <authorList>
            <person name="Dridi B."/>
        </authorList>
    </citation>
    <scope>NUCLEOTIDE SEQUENCE [LARGE SCALE GENOMIC DNA]</scope>
    <source>
        <strain evidence="2">EB411</strain>
    </source>
</reference>
<keyword evidence="1" id="KW-0456">Lyase</keyword>
<dbReference type="PIRSF" id="PIRSF001439">
    <property type="entry name" value="CryM"/>
    <property type="match status" value="1"/>
</dbReference>
<sequence length="392" mass="41833">MSQTSPGTAEAATATPSTRIDFRYLSEPDMVAAGVTDMAACVDTMEDMFRLLHSGDYRMAGSNNNSHGAMVVFPDDSPFPEMPANTDDRRFMAMPAYLGGSFRTAGVKWYGSNIDNRTKGLPRSILMFTLTDTDTGAPLAFMSANLLSAYRTGAVPGVGARHLARADARTVGIVGPGVMARTSLSAFVVARPGIDTVVVKGRSAAGLTAFTAWIAEEHPQITAVRVVDTIEEVVRAGDIVTFCTSGGQGDAGSYPTVRREWLRPGAFLSMPSACNIDDALCAPEVRKVVDNRGLYEAWAEELPAPAHSEIPIIGCKFFDLVGEGVLDRDDVEDLADIVAGARPGRRDDDEIVILSVGGMPVEDVAWGTAVYRRAVEAGIGTVLNLWERPVLA</sequence>
<dbReference type="Proteomes" id="UP000196778">
    <property type="component" value="Unassembled WGS sequence"/>
</dbReference>
<dbReference type="GO" id="GO:0008473">
    <property type="term" value="F:ornithine cyclodeaminase activity"/>
    <property type="evidence" value="ECO:0007669"/>
    <property type="project" value="UniProtKB-EC"/>
</dbReference>
<dbReference type="Pfam" id="PF02423">
    <property type="entry name" value="OCD_Mu_crystall"/>
    <property type="match status" value="1"/>
</dbReference>
<dbReference type="EC" id="4.3.1.12" evidence="1"/>
<dbReference type="InterPro" id="IPR023401">
    <property type="entry name" value="ODC_N"/>
</dbReference>
<dbReference type="RefSeq" id="WP_087138498.1">
    <property type="nucleotide sequence ID" value="NZ_FUKR01000072.1"/>
</dbReference>
<dbReference type="PANTHER" id="PTHR13812">
    <property type="entry name" value="KETIMINE REDUCTASE MU-CRYSTALLIN"/>
    <property type="match status" value="1"/>
</dbReference>
<dbReference type="SUPFAM" id="SSF51735">
    <property type="entry name" value="NAD(P)-binding Rossmann-fold domains"/>
    <property type="match status" value="1"/>
</dbReference>
<protein>
    <submittedName>
        <fullName evidence="1">Ornithine cyclodeaminase</fullName>
        <ecNumber evidence="1">4.3.1.12</ecNumber>
    </submittedName>
</protein>